<evidence type="ECO:0000313" key="1">
    <source>
        <dbReference type="EMBL" id="KIK98620.1"/>
    </source>
</evidence>
<evidence type="ECO:0000313" key="2">
    <source>
        <dbReference type="Proteomes" id="UP000054538"/>
    </source>
</evidence>
<reference evidence="1 2" key="1">
    <citation type="submission" date="2014-04" db="EMBL/GenBank/DDBJ databases">
        <authorList>
            <consortium name="DOE Joint Genome Institute"/>
            <person name="Kuo A."/>
            <person name="Kohler A."/>
            <person name="Jargeat P."/>
            <person name="Nagy L.G."/>
            <person name="Floudas D."/>
            <person name="Copeland A."/>
            <person name="Barry K.W."/>
            <person name="Cichocki N."/>
            <person name="Veneault-Fourrey C."/>
            <person name="LaButti K."/>
            <person name="Lindquist E.A."/>
            <person name="Lipzen A."/>
            <person name="Lundell T."/>
            <person name="Morin E."/>
            <person name="Murat C."/>
            <person name="Sun H."/>
            <person name="Tunlid A."/>
            <person name="Henrissat B."/>
            <person name="Grigoriev I.V."/>
            <person name="Hibbett D.S."/>
            <person name="Martin F."/>
            <person name="Nordberg H.P."/>
            <person name="Cantor M.N."/>
            <person name="Hua S.X."/>
        </authorList>
    </citation>
    <scope>NUCLEOTIDE SEQUENCE [LARGE SCALE GENOMIC DNA]</scope>
    <source>
        <strain evidence="1 2">Ve08.2h10</strain>
    </source>
</reference>
<proteinExistence type="predicted"/>
<dbReference type="HOGENOM" id="CLU_2590483_0_0_1"/>
<name>A0A0D0EC23_9AGAM</name>
<dbReference type="InParanoid" id="A0A0D0EC23"/>
<accession>A0A0D0EC23</accession>
<sequence>MGHLLPERRPLSAANNKERTGMWMAWETHVLFPQQPVSLSLGDVPTPERKLRQLILEIPSLKPRGSRARRKHAQHLNALH</sequence>
<protein>
    <submittedName>
        <fullName evidence="1">Unplaced genomic scaffold scaffold_64, whole genome shotgun sequence</fullName>
    </submittedName>
</protein>
<dbReference type="AlphaFoldDB" id="A0A0D0EC23"/>
<dbReference type="Proteomes" id="UP000054538">
    <property type="component" value="Unassembled WGS sequence"/>
</dbReference>
<dbReference type="EMBL" id="KN824886">
    <property type="protein sequence ID" value="KIK98620.1"/>
    <property type="molecule type" value="Genomic_DNA"/>
</dbReference>
<keyword evidence="2" id="KW-1185">Reference proteome</keyword>
<organism evidence="1 2">
    <name type="scientific">Paxillus rubicundulus Ve08.2h10</name>
    <dbReference type="NCBI Taxonomy" id="930991"/>
    <lineage>
        <taxon>Eukaryota</taxon>
        <taxon>Fungi</taxon>
        <taxon>Dikarya</taxon>
        <taxon>Basidiomycota</taxon>
        <taxon>Agaricomycotina</taxon>
        <taxon>Agaricomycetes</taxon>
        <taxon>Agaricomycetidae</taxon>
        <taxon>Boletales</taxon>
        <taxon>Paxilineae</taxon>
        <taxon>Paxillaceae</taxon>
        <taxon>Paxillus</taxon>
    </lineage>
</organism>
<reference evidence="2" key="2">
    <citation type="submission" date="2015-01" db="EMBL/GenBank/DDBJ databases">
        <title>Evolutionary Origins and Diversification of the Mycorrhizal Mutualists.</title>
        <authorList>
            <consortium name="DOE Joint Genome Institute"/>
            <consortium name="Mycorrhizal Genomics Consortium"/>
            <person name="Kohler A."/>
            <person name="Kuo A."/>
            <person name="Nagy L.G."/>
            <person name="Floudas D."/>
            <person name="Copeland A."/>
            <person name="Barry K.W."/>
            <person name="Cichocki N."/>
            <person name="Veneault-Fourrey C."/>
            <person name="LaButti K."/>
            <person name="Lindquist E.A."/>
            <person name="Lipzen A."/>
            <person name="Lundell T."/>
            <person name="Morin E."/>
            <person name="Murat C."/>
            <person name="Riley R."/>
            <person name="Ohm R."/>
            <person name="Sun H."/>
            <person name="Tunlid A."/>
            <person name="Henrissat B."/>
            <person name="Grigoriev I.V."/>
            <person name="Hibbett D.S."/>
            <person name="Martin F."/>
        </authorList>
    </citation>
    <scope>NUCLEOTIDE SEQUENCE [LARGE SCALE GENOMIC DNA]</scope>
    <source>
        <strain evidence="2">Ve08.2h10</strain>
    </source>
</reference>
<gene>
    <name evidence="1" type="ORF">PAXRUDRAFT_823663</name>
</gene>